<evidence type="ECO:0000259" key="14">
    <source>
        <dbReference type="PROSITE" id="PS50885"/>
    </source>
</evidence>
<evidence type="ECO:0000256" key="4">
    <source>
        <dbReference type="ARBA" id="ARBA00022553"/>
    </source>
</evidence>
<dbReference type="SMART" id="SM00387">
    <property type="entry name" value="HATPase_c"/>
    <property type="match status" value="1"/>
</dbReference>
<evidence type="ECO:0000256" key="5">
    <source>
        <dbReference type="ARBA" id="ARBA00022679"/>
    </source>
</evidence>
<evidence type="ECO:0000313" key="16">
    <source>
        <dbReference type="Proteomes" id="UP000288178"/>
    </source>
</evidence>
<organism evidence="15 16">
    <name type="scientific">Rubrivivax albus</name>
    <dbReference type="NCBI Taxonomy" id="2499835"/>
    <lineage>
        <taxon>Bacteria</taxon>
        <taxon>Pseudomonadati</taxon>
        <taxon>Pseudomonadota</taxon>
        <taxon>Betaproteobacteria</taxon>
        <taxon>Burkholderiales</taxon>
        <taxon>Sphaerotilaceae</taxon>
        <taxon>Rubrivivax</taxon>
    </lineage>
</organism>
<evidence type="ECO:0000256" key="6">
    <source>
        <dbReference type="ARBA" id="ARBA00022692"/>
    </source>
</evidence>
<evidence type="ECO:0000256" key="7">
    <source>
        <dbReference type="ARBA" id="ARBA00022741"/>
    </source>
</evidence>
<dbReference type="GO" id="GO:0000155">
    <property type="term" value="F:phosphorelay sensor kinase activity"/>
    <property type="evidence" value="ECO:0007669"/>
    <property type="project" value="InterPro"/>
</dbReference>
<dbReference type="EC" id="2.7.13.3" evidence="3"/>
<name>A0A437JZB9_9BURK</name>
<proteinExistence type="predicted"/>
<dbReference type="InterPro" id="IPR036097">
    <property type="entry name" value="HisK_dim/P_sf"/>
</dbReference>
<dbReference type="SUPFAM" id="SSF47384">
    <property type="entry name" value="Homodimeric domain of signal transducing histidine kinase"/>
    <property type="match status" value="1"/>
</dbReference>
<accession>A0A437JZB9</accession>
<evidence type="ECO:0000256" key="2">
    <source>
        <dbReference type="ARBA" id="ARBA00004141"/>
    </source>
</evidence>
<evidence type="ECO:0000256" key="8">
    <source>
        <dbReference type="ARBA" id="ARBA00022777"/>
    </source>
</evidence>
<keyword evidence="8" id="KW-0418">Kinase</keyword>
<dbReference type="Gene3D" id="3.30.565.10">
    <property type="entry name" value="Histidine kinase-like ATPase, C-terminal domain"/>
    <property type="match status" value="1"/>
</dbReference>
<comment type="caution">
    <text evidence="15">The sequence shown here is derived from an EMBL/GenBank/DDBJ whole genome shotgun (WGS) entry which is preliminary data.</text>
</comment>
<keyword evidence="5" id="KW-0808">Transferase</keyword>
<dbReference type="RefSeq" id="WP_128194466.1">
    <property type="nucleotide sequence ID" value="NZ_SACT01000001.1"/>
</dbReference>
<keyword evidence="16" id="KW-1185">Reference proteome</keyword>
<keyword evidence="11" id="KW-0902">Two-component regulatory system</keyword>
<dbReference type="CDD" id="cd00075">
    <property type="entry name" value="HATPase"/>
    <property type="match status" value="1"/>
</dbReference>
<dbReference type="OrthoDB" id="224978at2"/>
<dbReference type="SUPFAM" id="SSF55785">
    <property type="entry name" value="PYP-like sensor domain (PAS domain)"/>
    <property type="match status" value="1"/>
</dbReference>
<keyword evidence="7" id="KW-0547">Nucleotide-binding</keyword>
<evidence type="ECO:0000256" key="3">
    <source>
        <dbReference type="ARBA" id="ARBA00012438"/>
    </source>
</evidence>
<dbReference type="PROSITE" id="PS50109">
    <property type="entry name" value="HIS_KIN"/>
    <property type="match status" value="1"/>
</dbReference>
<dbReference type="InterPro" id="IPR003660">
    <property type="entry name" value="HAMP_dom"/>
</dbReference>
<evidence type="ECO:0000313" key="15">
    <source>
        <dbReference type="EMBL" id="RVT53381.1"/>
    </source>
</evidence>
<dbReference type="InterPro" id="IPR003594">
    <property type="entry name" value="HATPase_dom"/>
</dbReference>
<dbReference type="PRINTS" id="PR00344">
    <property type="entry name" value="BCTRLSENSOR"/>
</dbReference>
<dbReference type="InterPro" id="IPR050351">
    <property type="entry name" value="BphY/WalK/GraS-like"/>
</dbReference>
<feature type="domain" description="Histidine kinase" evidence="13">
    <location>
        <begin position="250"/>
        <end position="448"/>
    </location>
</feature>
<dbReference type="GO" id="GO:0000156">
    <property type="term" value="F:phosphorelay response regulator activity"/>
    <property type="evidence" value="ECO:0007669"/>
    <property type="project" value="TreeGrafter"/>
</dbReference>
<dbReference type="AlphaFoldDB" id="A0A437JZB9"/>
<keyword evidence="6" id="KW-0812">Transmembrane</keyword>
<sequence>MNTPAAPARRRLRFGLRARLWLLATAVAALSASLALLVQSLSGEAWLARGAGIVGGALVGALLLDRLAAPALSLFRALAGVVTAYRDGDFAFDIAWEHDDELRELVDAHNALGQTLRSQRQRLVQRELLLDTMVQNTPVAMLLADAGGRVAYANLAARRLLHGGRPLEGVRVDTVLAAQPPALAEAMRSGRDGLCTVPGDDPSADEDESFHVLAKDFQLGGRAHRLLLVRRFTGELRRQEVRTWKKVIRVISHELNNSLAPIASMAYSGGELLRRGETERLPDVLGAIGERARHLEGFIRGYADVARLPAPRPEPIDWPAFVQRLQVQVAFRTAGELPVQPLQADPAQLAQALLNLLKNAHESGSDPAAIYLRAQALPGEWRLEVTDRGSGMSEAVLAQALVPFYSTKRGGTGLGLALVREIVEAHGGRIALARRDGGGTQVTLVLPA</sequence>
<keyword evidence="4" id="KW-0597">Phosphoprotein</keyword>
<dbReference type="PROSITE" id="PS50885">
    <property type="entry name" value="HAMP"/>
    <property type="match status" value="1"/>
</dbReference>
<comment type="catalytic activity">
    <reaction evidence="1">
        <text>ATP + protein L-histidine = ADP + protein N-phospho-L-histidine.</text>
        <dbReference type="EC" id="2.7.13.3"/>
    </reaction>
</comment>
<dbReference type="PANTHER" id="PTHR42878:SF7">
    <property type="entry name" value="SENSOR HISTIDINE KINASE GLRK"/>
    <property type="match status" value="1"/>
</dbReference>
<protein>
    <recommendedName>
        <fullName evidence="3">histidine kinase</fullName>
        <ecNumber evidence="3">2.7.13.3</ecNumber>
    </recommendedName>
</protein>
<dbReference type="Pfam" id="PF13188">
    <property type="entry name" value="PAS_8"/>
    <property type="match status" value="1"/>
</dbReference>
<feature type="domain" description="HAMP" evidence="14">
    <location>
        <begin position="76"/>
        <end position="121"/>
    </location>
</feature>
<evidence type="ECO:0000256" key="12">
    <source>
        <dbReference type="ARBA" id="ARBA00023136"/>
    </source>
</evidence>
<dbReference type="GO" id="GO:0007234">
    <property type="term" value="P:osmosensory signaling via phosphorelay pathway"/>
    <property type="evidence" value="ECO:0007669"/>
    <property type="project" value="TreeGrafter"/>
</dbReference>
<dbReference type="InterPro" id="IPR000014">
    <property type="entry name" value="PAS"/>
</dbReference>
<dbReference type="Proteomes" id="UP000288178">
    <property type="component" value="Unassembled WGS sequence"/>
</dbReference>
<dbReference type="GO" id="GO:0030295">
    <property type="term" value="F:protein kinase activator activity"/>
    <property type="evidence" value="ECO:0007669"/>
    <property type="project" value="TreeGrafter"/>
</dbReference>
<dbReference type="InterPro" id="IPR005467">
    <property type="entry name" value="His_kinase_dom"/>
</dbReference>
<keyword evidence="10" id="KW-1133">Transmembrane helix</keyword>
<evidence type="ECO:0000256" key="9">
    <source>
        <dbReference type="ARBA" id="ARBA00022840"/>
    </source>
</evidence>
<keyword evidence="9 15" id="KW-0067">ATP-binding</keyword>
<keyword evidence="12" id="KW-0472">Membrane</keyword>
<evidence type="ECO:0000256" key="11">
    <source>
        <dbReference type="ARBA" id="ARBA00023012"/>
    </source>
</evidence>
<dbReference type="EMBL" id="SACT01000001">
    <property type="protein sequence ID" value="RVT53381.1"/>
    <property type="molecule type" value="Genomic_DNA"/>
</dbReference>
<dbReference type="GO" id="GO:0005524">
    <property type="term" value="F:ATP binding"/>
    <property type="evidence" value="ECO:0007669"/>
    <property type="project" value="UniProtKB-KW"/>
</dbReference>
<dbReference type="PANTHER" id="PTHR42878">
    <property type="entry name" value="TWO-COMPONENT HISTIDINE KINASE"/>
    <property type="match status" value="1"/>
</dbReference>
<evidence type="ECO:0000256" key="1">
    <source>
        <dbReference type="ARBA" id="ARBA00000085"/>
    </source>
</evidence>
<dbReference type="InterPro" id="IPR035965">
    <property type="entry name" value="PAS-like_dom_sf"/>
</dbReference>
<dbReference type="GO" id="GO:0016020">
    <property type="term" value="C:membrane"/>
    <property type="evidence" value="ECO:0007669"/>
    <property type="project" value="UniProtKB-SubCell"/>
</dbReference>
<dbReference type="InterPro" id="IPR004358">
    <property type="entry name" value="Sig_transdc_His_kin-like_C"/>
</dbReference>
<reference evidence="15 16" key="1">
    <citation type="submission" date="2019-01" db="EMBL/GenBank/DDBJ databases">
        <authorList>
            <person name="Chen W.-M."/>
        </authorList>
    </citation>
    <scope>NUCLEOTIDE SEQUENCE [LARGE SCALE GENOMIC DNA]</scope>
    <source>
        <strain evidence="15 16">ICH-3</strain>
    </source>
</reference>
<dbReference type="Gene3D" id="3.30.450.20">
    <property type="entry name" value="PAS domain"/>
    <property type="match status" value="1"/>
</dbReference>
<dbReference type="InterPro" id="IPR036890">
    <property type="entry name" value="HATPase_C_sf"/>
</dbReference>
<dbReference type="SUPFAM" id="SSF55874">
    <property type="entry name" value="ATPase domain of HSP90 chaperone/DNA topoisomerase II/histidine kinase"/>
    <property type="match status" value="1"/>
</dbReference>
<evidence type="ECO:0000259" key="13">
    <source>
        <dbReference type="PROSITE" id="PS50109"/>
    </source>
</evidence>
<comment type="subcellular location">
    <subcellularLocation>
        <location evidence="2">Membrane</location>
        <topology evidence="2">Multi-pass membrane protein</topology>
    </subcellularLocation>
</comment>
<gene>
    <name evidence="15" type="ORF">ENE75_00290</name>
</gene>
<dbReference type="Pfam" id="PF02518">
    <property type="entry name" value="HATPase_c"/>
    <property type="match status" value="1"/>
</dbReference>
<evidence type="ECO:0000256" key="10">
    <source>
        <dbReference type="ARBA" id="ARBA00022989"/>
    </source>
</evidence>